<proteinExistence type="predicted"/>
<organism evidence="1">
    <name type="scientific">Anopheles atroparvus</name>
    <name type="common">European mosquito</name>
    <dbReference type="NCBI Taxonomy" id="41427"/>
    <lineage>
        <taxon>Eukaryota</taxon>
        <taxon>Metazoa</taxon>
        <taxon>Ecdysozoa</taxon>
        <taxon>Arthropoda</taxon>
        <taxon>Hexapoda</taxon>
        <taxon>Insecta</taxon>
        <taxon>Pterygota</taxon>
        <taxon>Neoptera</taxon>
        <taxon>Endopterygota</taxon>
        <taxon>Diptera</taxon>
        <taxon>Nematocera</taxon>
        <taxon>Culicoidea</taxon>
        <taxon>Culicidae</taxon>
        <taxon>Anophelinae</taxon>
        <taxon>Anopheles</taxon>
    </lineage>
</organism>
<reference evidence="1" key="1">
    <citation type="submission" date="2022-08" db="UniProtKB">
        <authorList>
            <consortium name="EnsemblMetazoa"/>
        </authorList>
    </citation>
    <scope>IDENTIFICATION</scope>
    <source>
        <strain evidence="1">EBRO</strain>
    </source>
</reference>
<accession>A0A182JE97</accession>
<dbReference type="EnsemblMetazoa" id="AATE016451-RA">
    <property type="protein sequence ID" value="AATE016451-PA.1"/>
    <property type="gene ID" value="AATE016451"/>
</dbReference>
<protein>
    <submittedName>
        <fullName evidence="1">Uncharacterized protein</fullName>
    </submittedName>
</protein>
<evidence type="ECO:0000313" key="1">
    <source>
        <dbReference type="EnsemblMetazoa" id="AATE016451-PA.1"/>
    </source>
</evidence>
<dbReference type="VEuPathDB" id="VectorBase:AATE016451"/>
<sequence length="339" mass="36885">MAIESGLVAPGQNVRLTVSVTLSGGSLMDAADRSGSERQQVTLFELFTSAAGPRVPGGDVAQPFRATLAAGGRGDDRHTQGGVHEVGQAAARAILVVTGIVGCVLREHAPVERPIQDARTGRRHAEHAQQGYQGPDRNTDTTEHCTCGTTRYVRYRRVLLLRIRFLLLYALPSPFCLLSHHETYDRIAGISEVYDRTTTSNKDHQLPQSAQDLWAVSLFTFWLLTGALPGRGFAIDLGTTRWLKVFELSVISVIIVVFVTVASAEVAMGAPWREEAAHRSDANSTIHHSPSAARGTIVPVSFLGVCERNSRMRKICFSCRGSSCQEIAYTPAEKLSPFC</sequence>
<name>A0A182JE97_ANOAO</name>
<dbReference type="AlphaFoldDB" id="A0A182JE97"/>